<dbReference type="GO" id="GO:0055085">
    <property type="term" value="P:transmembrane transport"/>
    <property type="evidence" value="ECO:0007669"/>
    <property type="project" value="InterPro"/>
</dbReference>
<dbReference type="PROSITE" id="PS51257">
    <property type="entry name" value="PROKAR_LIPOPROTEIN"/>
    <property type="match status" value="1"/>
</dbReference>
<evidence type="ECO:0000256" key="4">
    <source>
        <dbReference type="ARBA" id="ARBA00022692"/>
    </source>
</evidence>
<comment type="subcellular location">
    <subcellularLocation>
        <location evidence="1">Membrane</location>
        <topology evidence="1">Multi-pass membrane protein</topology>
    </subcellularLocation>
</comment>
<keyword evidence="5" id="KW-1133">Transmembrane helix</keyword>
<comment type="similarity">
    <text evidence="2">Belongs to the nucleotide-sugar transporter family. SLC35B subfamily.</text>
</comment>
<dbReference type="OrthoDB" id="999962at2759"/>
<evidence type="ECO:0000256" key="5">
    <source>
        <dbReference type="ARBA" id="ARBA00022989"/>
    </source>
</evidence>
<evidence type="ECO:0000313" key="7">
    <source>
        <dbReference type="EMBL" id="CAD7233792.1"/>
    </source>
</evidence>
<dbReference type="GO" id="GO:0016020">
    <property type="term" value="C:membrane"/>
    <property type="evidence" value="ECO:0007669"/>
    <property type="project" value="UniProtKB-SubCell"/>
</dbReference>
<dbReference type="GO" id="GO:0012505">
    <property type="term" value="C:endomembrane system"/>
    <property type="evidence" value="ECO:0007669"/>
    <property type="project" value="UniProtKB-ARBA"/>
</dbReference>
<dbReference type="AlphaFoldDB" id="A0A7R8WRP5"/>
<evidence type="ECO:0000256" key="3">
    <source>
        <dbReference type="ARBA" id="ARBA00022448"/>
    </source>
</evidence>
<gene>
    <name evidence="7" type="ORF">CTOB1V02_LOCUS11611</name>
</gene>
<organism evidence="7">
    <name type="scientific">Cyprideis torosa</name>
    <dbReference type="NCBI Taxonomy" id="163714"/>
    <lineage>
        <taxon>Eukaryota</taxon>
        <taxon>Metazoa</taxon>
        <taxon>Ecdysozoa</taxon>
        <taxon>Arthropoda</taxon>
        <taxon>Crustacea</taxon>
        <taxon>Oligostraca</taxon>
        <taxon>Ostracoda</taxon>
        <taxon>Podocopa</taxon>
        <taxon>Podocopida</taxon>
        <taxon>Cytherocopina</taxon>
        <taxon>Cytheroidea</taxon>
        <taxon>Cytherideidae</taxon>
        <taxon>Cyprideis</taxon>
    </lineage>
</organism>
<evidence type="ECO:0000256" key="1">
    <source>
        <dbReference type="ARBA" id="ARBA00004141"/>
    </source>
</evidence>
<reference evidence="7" key="1">
    <citation type="submission" date="2020-11" db="EMBL/GenBank/DDBJ databases">
        <authorList>
            <person name="Tran Van P."/>
        </authorList>
    </citation>
    <scope>NUCLEOTIDE SEQUENCE</scope>
</reference>
<proteinExistence type="inferred from homology"/>
<evidence type="ECO:0000256" key="6">
    <source>
        <dbReference type="ARBA" id="ARBA00023136"/>
    </source>
</evidence>
<dbReference type="InterPro" id="IPR013657">
    <property type="entry name" value="SCL35B1-4/HUT1"/>
</dbReference>
<accession>A0A7R8WRP5</accession>
<name>A0A7R8WRP5_9CRUS</name>
<keyword evidence="3" id="KW-0813">Transport</keyword>
<dbReference type="Pfam" id="PF08449">
    <property type="entry name" value="UAA"/>
    <property type="match status" value="1"/>
</dbReference>
<sequence>MSWARPPIHDAKTTPWRALSAVPLVFLGCCTNVILLEFMVKKDPGCGNLITFLQFLFISVEGFIFEAKCGTKAPIIPLKEYLIMVSMYFLTSVINNYVYQFDISIPLHTIFRSVR</sequence>
<evidence type="ECO:0000256" key="2">
    <source>
        <dbReference type="ARBA" id="ARBA00010694"/>
    </source>
</evidence>
<feature type="non-terminal residue" evidence="7">
    <location>
        <position position="1"/>
    </location>
</feature>
<keyword evidence="6" id="KW-0472">Membrane</keyword>
<keyword evidence="4" id="KW-0812">Transmembrane</keyword>
<dbReference type="EMBL" id="OB666956">
    <property type="protein sequence ID" value="CAD7233792.1"/>
    <property type="molecule type" value="Genomic_DNA"/>
</dbReference>
<protein>
    <submittedName>
        <fullName evidence="7">Uncharacterized protein</fullName>
    </submittedName>
</protein>